<proteinExistence type="predicted"/>
<evidence type="ECO:0000313" key="3">
    <source>
        <dbReference type="Proteomes" id="UP000198809"/>
    </source>
</evidence>
<protein>
    <submittedName>
        <fullName evidence="2">Uncharacterized protein</fullName>
    </submittedName>
</protein>
<dbReference type="RefSeq" id="WP_036588319.1">
    <property type="nucleotide sequence ID" value="NZ_CP076607.1"/>
</dbReference>
<evidence type="ECO:0000313" key="4">
    <source>
        <dbReference type="Proteomes" id="UP000683429"/>
    </source>
</evidence>
<dbReference type="AlphaFoldDB" id="A0A1H8GUN8"/>
<sequence length="81" mass="9430">MSDFNDIIAKRDLITNEEINYHVIKNFPYNGWASTFVGDGTIIFSKSGEKDIKAYRGREVEDWLLETWLECKAKIDKISLK</sequence>
<evidence type="ECO:0000313" key="2">
    <source>
        <dbReference type="EMBL" id="SEN47676.1"/>
    </source>
</evidence>
<reference evidence="2 3" key="1">
    <citation type="submission" date="2016-10" db="EMBL/GenBank/DDBJ databases">
        <authorList>
            <person name="de Groot N.N."/>
        </authorList>
    </citation>
    <scope>NUCLEOTIDE SEQUENCE [LARGE SCALE GENOMIC DNA]</scope>
    <source>
        <strain evidence="2 3">CGMCC 1.10238</strain>
    </source>
</reference>
<keyword evidence="4" id="KW-1185">Reference proteome</keyword>
<dbReference type="STRING" id="1333845.SAMN04487895_101651"/>
<dbReference type="OrthoDB" id="2055256at2"/>
<dbReference type="Proteomes" id="UP000198809">
    <property type="component" value="Unassembled WGS sequence"/>
</dbReference>
<reference evidence="1 4" key="2">
    <citation type="submission" date="2021-06" db="EMBL/GenBank/DDBJ databases">
        <title>Whole genome sequence of Paenibacillus sophorae DSM23020 for comparative genomics.</title>
        <authorList>
            <person name="Kim M.-J."/>
            <person name="Lee G."/>
            <person name="Shin J.-H."/>
        </authorList>
    </citation>
    <scope>NUCLEOTIDE SEQUENCE [LARGE SCALE GENOMIC DNA]</scope>
    <source>
        <strain evidence="1 4">DSM 23020</strain>
    </source>
</reference>
<dbReference type="Proteomes" id="UP000683429">
    <property type="component" value="Chromosome"/>
</dbReference>
<evidence type="ECO:0000313" key="1">
    <source>
        <dbReference type="EMBL" id="QWU14348.1"/>
    </source>
</evidence>
<organism evidence="2 3">
    <name type="scientific">Paenibacillus sophorae</name>
    <dbReference type="NCBI Taxonomy" id="1333845"/>
    <lineage>
        <taxon>Bacteria</taxon>
        <taxon>Bacillati</taxon>
        <taxon>Bacillota</taxon>
        <taxon>Bacilli</taxon>
        <taxon>Bacillales</taxon>
        <taxon>Paenibacillaceae</taxon>
        <taxon>Paenibacillus</taxon>
    </lineage>
</organism>
<gene>
    <name evidence="1" type="ORF">KP014_20800</name>
    <name evidence="2" type="ORF">SAMN04487895_101651</name>
</gene>
<dbReference type="EMBL" id="CP076607">
    <property type="protein sequence ID" value="QWU14348.1"/>
    <property type="molecule type" value="Genomic_DNA"/>
</dbReference>
<dbReference type="EMBL" id="FODH01000001">
    <property type="protein sequence ID" value="SEN47676.1"/>
    <property type="molecule type" value="Genomic_DNA"/>
</dbReference>
<name>A0A1H8GUN8_9BACL</name>
<accession>A0A1H8GUN8</accession>